<keyword evidence="2" id="KW-1133">Transmembrane helix</keyword>
<dbReference type="AlphaFoldDB" id="A0A6I3M3V7"/>
<comment type="caution">
    <text evidence="3">The sequence shown here is derived from an EMBL/GenBank/DDBJ whole genome shotgun (WGS) entry which is preliminary data.</text>
</comment>
<feature type="transmembrane region" description="Helical" evidence="2">
    <location>
        <begin position="198"/>
        <end position="220"/>
    </location>
</feature>
<evidence type="ECO:0000256" key="2">
    <source>
        <dbReference type="SAM" id="Phobius"/>
    </source>
</evidence>
<feature type="transmembrane region" description="Helical" evidence="2">
    <location>
        <begin position="256"/>
        <end position="279"/>
    </location>
</feature>
<evidence type="ECO:0000313" key="3">
    <source>
        <dbReference type="EMBL" id="MTH67528.1"/>
    </source>
</evidence>
<evidence type="ECO:0008006" key="5">
    <source>
        <dbReference type="Google" id="ProtNLM"/>
    </source>
</evidence>
<proteinExistence type="predicted"/>
<dbReference type="EMBL" id="WMLB01000011">
    <property type="protein sequence ID" value="MTH67528.1"/>
    <property type="molecule type" value="Genomic_DNA"/>
</dbReference>
<accession>A0A6I3M3V7</accession>
<feature type="compositionally biased region" description="Low complexity" evidence="1">
    <location>
        <begin position="385"/>
        <end position="401"/>
    </location>
</feature>
<keyword evidence="4" id="KW-1185">Reference proteome</keyword>
<feature type="transmembrane region" description="Helical" evidence="2">
    <location>
        <begin position="12"/>
        <end position="34"/>
    </location>
</feature>
<feature type="transmembrane region" description="Helical" evidence="2">
    <location>
        <begin position="286"/>
        <end position="305"/>
    </location>
</feature>
<evidence type="ECO:0000256" key="1">
    <source>
        <dbReference type="SAM" id="MobiDB-lite"/>
    </source>
</evidence>
<organism evidence="3 4">
    <name type="scientific">Agromyces bracchium</name>
    <dbReference type="NCBI Taxonomy" id="88376"/>
    <lineage>
        <taxon>Bacteria</taxon>
        <taxon>Bacillati</taxon>
        <taxon>Actinomycetota</taxon>
        <taxon>Actinomycetes</taxon>
        <taxon>Micrococcales</taxon>
        <taxon>Microbacteriaceae</taxon>
        <taxon>Agromyces</taxon>
    </lineage>
</organism>
<keyword evidence="2" id="KW-0812">Transmembrane</keyword>
<keyword evidence="2" id="KW-0472">Membrane</keyword>
<dbReference type="OrthoDB" id="2151407at2"/>
<feature type="transmembrane region" description="Helical" evidence="2">
    <location>
        <begin position="227"/>
        <end position="250"/>
    </location>
</feature>
<feature type="transmembrane region" description="Helical" evidence="2">
    <location>
        <begin position="342"/>
        <end position="361"/>
    </location>
</feature>
<feature type="region of interest" description="Disordered" evidence="1">
    <location>
        <begin position="371"/>
        <end position="418"/>
    </location>
</feature>
<reference evidence="3 4" key="1">
    <citation type="submission" date="2019-11" db="EMBL/GenBank/DDBJ databases">
        <title>Agromyces kandeliae sp. nov., isolated from mangrove soil.</title>
        <authorList>
            <person name="Wang R."/>
        </authorList>
    </citation>
    <scope>NUCLEOTIDE SEQUENCE [LARGE SCALE GENOMIC DNA]</scope>
    <source>
        <strain evidence="3 4">JCM 11433</strain>
    </source>
</reference>
<evidence type="ECO:0000313" key="4">
    <source>
        <dbReference type="Proteomes" id="UP000433071"/>
    </source>
</evidence>
<dbReference type="Proteomes" id="UP000433071">
    <property type="component" value="Unassembled WGS sequence"/>
</dbReference>
<sequence>MSSHPTHRTPIGRAVGIGAVLSLVVGVILLAFAWPSVTAEPKDLPVGIVGPDASVTQVEDRVADEAEGAVALERYDDRDAAVAAIQEREVYGAIVLGDAPTDAPEVLTATAASPAVAQLLNGLAAQLQAGIDEQVQAALPAQLQQVVQAAVQAAMQAAASGQPVDGSAAPSLPEIPQVAVTVTDVVPLADSDPRGTGLAAAMFPLVLGGMLGGIAISLTVIGAMRRVVAVVAYSVAGGLVLAGILQGWFGALQGDYWLNASAIALAMAAIAAPITGLVALIGRAGIAVGAVLFVLVGNPISAATVPVEFLVAPWGAIGQWMPPGAAGTLLRDLSYFPDAPMAFPWLVLATWAAVGILLSLIGHFRTAGGAEPDDEAAHADEELAAAEARAAAPIDAPAAAHGEGETGVSAGRDTAPVG</sequence>
<dbReference type="RefSeq" id="WP_155050637.1">
    <property type="nucleotide sequence ID" value="NZ_BAAAIB010000004.1"/>
</dbReference>
<name>A0A6I3M3V7_9MICO</name>
<gene>
    <name evidence="3" type="ORF">GJ743_03960</name>
</gene>
<protein>
    <recommendedName>
        <fullName evidence="5">ABC transporter permease</fullName>
    </recommendedName>
</protein>